<dbReference type="Pfam" id="PF00646">
    <property type="entry name" value="F-box"/>
    <property type="match status" value="1"/>
</dbReference>
<dbReference type="PROSITE" id="PS50181">
    <property type="entry name" value="FBOX"/>
    <property type="match status" value="1"/>
</dbReference>
<evidence type="ECO:0000313" key="4">
    <source>
        <dbReference type="Proteomes" id="UP000237105"/>
    </source>
</evidence>
<gene>
    <name evidence="3" type="ORF">PanWU01x14_293170</name>
</gene>
<organism evidence="3 4">
    <name type="scientific">Parasponia andersonii</name>
    <name type="common">Sponia andersonii</name>
    <dbReference type="NCBI Taxonomy" id="3476"/>
    <lineage>
        <taxon>Eukaryota</taxon>
        <taxon>Viridiplantae</taxon>
        <taxon>Streptophyta</taxon>
        <taxon>Embryophyta</taxon>
        <taxon>Tracheophyta</taxon>
        <taxon>Spermatophyta</taxon>
        <taxon>Magnoliopsida</taxon>
        <taxon>eudicotyledons</taxon>
        <taxon>Gunneridae</taxon>
        <taxon>Pentapetalae</taxon>
        <taxon>rosids</taxon>
        <taxon>fabids</taxon>
        <taxon>Rosales</taxon>
        <taxon>Cannabaceae</taxon>
        <taxon>Parasponia</taxon>
    </lineage>
</organism>
<dbReference type="InterPro" id="IPR001810">
    <property type="entry name" value="F-box_dom"/>
</dbReference>
<dbReference type="InterPro" id="IPR050796">
    <property type="entry name" value="SCF_F-box_component"/>
</dbReference>
<dbReference type="InterPro" id="IPR017451">
    <property type="entry name" value="F-box-assoc_interact_dom"/>
</dbReference>
<proteinExistence type="predicted"/>
<dbReference type="Gene3D" id="1.20.1280.50">
    <property type="match status" value="1"/>
</dbReference>
<feature type="domain" description="F-box" evidence="2">
    <location>
        <begin position="1"/>
        <end position="45"/>
    </location>
</feature>
<dbReference type="InterPro" id="IPR006527">
    <property type="entry name" value="F-box-assoc_dom_typ1"/>
</dbReference>
<feature type="compositionally biased region" description="Basic and acidic residues" evidence="1">
    <location>
        <begin position="361"/>
        <end position="382"/>
    </location>
</feature>
<dbReference type="Proteomes" id="UP000237105">
    <property type="component" value="Unassembled WGS sequence"/>
</dbReference>
<accession>A0A2P5AWT6</accession>
<dbReference type="SUPFAM" id="SSF81383">
    <property type="entry name" value="F-box domain"/>
    <property type="match status" value="1"/>
</dbReference>
<evidence type="ECO:0000313" key="3">
    <source>
        <dbReference type="EMBL" id="PON40987.1"/>
    </source>
</evidence>
<dbReference type="Pfam" id="PF07734">
    <property type="entry name" value="FBA_1"/>
    <property type="match status" value="1"/>
</dbReference>
<sequence>MAILPWDEVVNILSRLPVKDLLRYRCVSKPWCTLIDSPDFIKMHLDHSMETDSHLSLIRAGHELHSVDLDALDSADLLNPPVNEGLGKDIVGHSNGLLALTNKDLDTAIWNPSTRKFIKVPSSDLKENPGDFEFGPVGFGYDPVNDDYKFFRMIHYFGNNIGSFHSEVNVYSLKSNTWKRVADFPFQVKYRANGVLAGNSWHWMVGVQSLSCAYEVIVAFDFVTEKYREISPPDKKKVAKGMSYSGRMKELGGWFCLVTNYRVGEMVDHVEIMALKKHGVKESWTKLYTVVLSDVTGSFEFAMPLVYLKSAHQVLFDLGGEKLMVYDLERKRVESMKEVSGPKCSIELVYVRSLLGVGGGDADKKEKKAGENGDKREKEKQKPSGKKR</sequence>
<dbReference type="SUPFAM" id="SSF117281">
    <property type="entry name" value="Kelch motif"/>
    <property type="match status" value="1"/>
</dbReference>
<dbReference type="EMBL" id="JXTB01000427">
    <property type="protein sequence ID" value="PON40987.1"/>
    <property type="molecule type" value="Genomic_DNA"/>
</dbReference>
<dbReference type="PANTHER" id="PTHR31672">
    <property type="entry name" value="BNACNNG10540D PROTEIN"/>
    <property type="match status" value="1"/>
</dbReference>
<feature type="region of interest" description="Disordered" evidence="1">
    <location>
        <begin position="357"/>
        <end position="388"/>
    </location>
</feature>
<dbReference type="InterPro" id="IPR036047">
    <property type="entry name" value="F-box-like_dom_sf"/>
</dbReference>
<dbReference type="NCBIfam" id="TIGR01640">
    <property type="entry name" value="F_box_assoc_1"/>
    <property type="match status" value="1"/>
</dbReference>
<dbReference type="Gene3D" id="2.120.10.80">
    <property type="entry name" value="Kelch-type beta propeller"/>
    <property type="match status" value="1"/>
</dbReference>
<dbReference type="STRING" id="3476.A0A2P5AWT6"/>
<dbReference type="OrthoDB" id="591557at2759"/>
<dbReference type="InterPro" id="IPR015915">
    <property type="entry name" value="Kelch-typ_b-propeller"/>
</dbReference>
<dbReference type="SMART" id="SM00256">
    <property type="entry name" value="FBOX"/>
    <property type="match status" value="1"/>
</dbReference>
<dbReference type="PANTHER" id="PTHR31672:SF13">
    <property type="entry name" value="F-BOX PROTEIN CPR30-LIKE"/>
    <property type="match status" value="1"/>
</dbReference>
<dbReference type="CDD" id="cd22157">
    <property type="entry name" value="F-box_AtFBW1-like"/>
    <property type="match status" value="1"/>
</dbReference>
<dbReference type="AlphaFoldDB" id="A0A2P5AWT6"/>
<keyword evidence="4" id="KW-1185">Reference proteome</keyword>
<reference evidence="4" key="1">
    <citation type="submission" date="2016-06" db="EMBL/GenBank/DDBJ databases">
        <title>Parallel loss of symbiosis genes in relatives of nitrogen-fixing non-legume Parasponia.</title>
        <authorList>
            <person name="Van Velzen R."/>
            <person name="Holmer R."/>
            <person name="Bu F."/>
            <person name="Rutten L."/>
            <person name="Van Zeijl A."/>
            <person name="Liu W."/>
            <person name="Santuari L."/>
            <person name="Cao Q."/>
            <person name="Sharma T."/>
            <person name="Shen D."/>
            <person name="Roswanjaya Y."/>
            <person name="Wardhani T."/>
            <person name="Kalhor M.S."/>
            <person name="Jansen J."/>
            <person name="Van den Hoogen J."/>
            <person name="Gungor B."/>
            <person name="Hartog M."/>
            <person name="Hontelez J."/>
            <person name="Verver J."/>
            <person name="Yang W.-C."/>
            <person name="Schijlen E."/>
            <person name="Repin R."/>
            <person name="Schilthuizen M."/>
            <person name="Schranz E."/>
            <person name="Heidstra R."/>
            <person name="Miyata K."/>
            <person name="Fedorova E."/>
            <person name="Kohlen W."/>
            <person name="Bisseling T."/>
            <person name="Smit S."/>
            <person name="Geurts R."/>
        </authorList>
    </citation>
    <scope>NUCLEOTIDE SEQUENCE [LARGE SCALE GENOMIC DNA]</scope>
    <source>
        <strain evidence="4">cv. WU1-14</strain>
    </source>
</reference>
<protein>
    <submittedName>
        <fullName evidence="3">F-box domain containing protein</fullName>
    </submittedName>
</protein>
<evidence type="ECO:0000256" key="1">
    <source>
        <dbReference type="SAM" id="MobiDB-lite"/>
    </source>
</evidence>
<comment type="caution">
    <text evidence="3">The sequence shown here is derived from an EMBL/GenBank/DDBJ whole genome shotgun (WGS) entry which is preliminary data.</text>
</comment>
<evidence type="ECO:0000259" key="2">
    <source>
        <dbReference type="PROSITE" id="PS50181"/>
    </source>
</evidence>
<name>A0A2P5AWT6_PARAD</name>